<proteinExistence type="predicted"/>
<keyword evidence="2" id="KW-1185">Reference proteome</keyword>
<sequence length="568" mass="62797">MQTKKLLAATLSSVMALGVAAGCTTTSSDEGTSSTAPSASPGASTAASTAPSAKGAVINTYINGEIPTMDPGLAKSTSSSWSLDHVFEGLFFQDKDGLVPGQAKDVKISEDGLTYTFTLKDNLKWSNGDPLTAADFEYSWKRVLDPAFASEYAYQIGDYIKGGTEYNRADPKKLSAEEMNKLRDAVGVKATDDKTLVVNLVNPTAYFKQLVSFYTYYPVNKKVVEANPKWANEAATLVGNGPFTVKEWSKDKKMVAVKNENYYDKAKITATQITWNNITDDNTAWQMYTTGELNVYQSVTPAAIETAKKSGELIVSPKLATYFYRFNVTKPPFNNVKVRKALTMAIQRQPIIDNITKTGQTPAFAFVSPGIIMAGKDFRTGDAATQTYFKEDAAEAKKLLDEGLKELGLTAFPKTELTYNTNEGHKKIAEAIQEMWKKNLGVEVTLGNVESKVWTDKQSKLDYQVIRTGWIGDYLDPMTYIDMFVTGGGNNNTGWSNKQYDELVAAAKKEQNEAKRIQQFRDAEKILMDEMPIMPIYFYTSANAIKKDITGVYTPANREMSFRYAVTK</sequence>
<accession>A0ACC7P8J2</accession>
<comment type="caution">
    <text evidence="1">The sequence shown here is derived from an EMBL/GenBank/DDBJ whole genome shotgun (WGS) entry which is preliminary data.</text>
</comment>
<evidence type="ECO:0000313" key="2">
    <source>
        <dbReference type="Proteomes" id="UP001631969"/>
    </source>
</evidence>
<dbReference type="Proteomes" id="UP001631969">
    <property type="component" value="Unassembled WGS sequence"/>
</dbReference>
<name>A0ACC7P8J2_9BACL</name>
<evidence type="ECO:0000313" key="1">
    <source>
        <dbReference type="EMBL" id="MFM9331919.1"/>
    </source>
</evidence>
<reference evidence="1" key="1">
    <citation type="submission" date="2024-12" db="EMBL/GenBank/DDBJ databases">
        <authorList>
            <person name="Wu N."/>
        </authorList>
    </citation>
    <scope>NUCLEOTIDE SEQUENCE</scope>
    <source>
        <strain evidence="1">P15</strain>
    </source>
</reference>
<gene>
    <name evidence="1" type="ORF">ACI1P1_26845</name>
</gene>
<protein>
    <submittedName>
        <fullName evidence="1">ABC transporter substrate-binding protein</fullName>
    </submittedName>
</protein>
<dbReference type="EMBL" id="JBJURJ010000023">
    <property type="protein sequence ID" value="MFM9331919.1"/>
    <property type="molecule type" value="Genomic_DNA"/>
</dbReference>
<organism evidence="1 2">
    <name type="scientific">Paenibacillus mesotrionivorans</name>
    <dbReference type="NCBI Taxonomy" id="3160968"/>
    <lineage>
        <taxon>Bacteria</taxon>
        <taxon>Bacillati</taxon>
        <taxon>Bacillota</taxon>
        <taxon>Bacilli</taxon>
        <taxon>Bacillales</taxon>
        <taxon>Paenibacillaceae</taxon>
        <taxon>Paenibacillus</taxon>
    </lineage>
</organism>